<dbReference type="GO" id="GO:0008762">
    <property type="term" value="F:UDP-N-acetylmuramate dehydrogenase activity"/>
    <property type="evidence" value="ECO:0007669"/>
    <property type="project" value="UniProtKB-EC"/>
</dbReference>
<comment type="pathway">
    <text evidence="4 16">Cell wall biogenesis; peptidoglycan biosynthesis.</text>
</comment>
<keyword evidence="19" id="KW-1185">Reference proteome</keyword>
<dbReference type="PANTHER" id="PTHR21071:SF4">
    <property type="entry name" value="UDP-N-ACETYLENOLPYRUVOYLGLUCOSAMINE REDUCTASE"/>
    <property type="match status" value="1"/>
</dbReference>
<keyword evidence="14 16" id="KW-0961">Cell wall biogenesis/degradation</keyword>
<feature type="active site" description="Proton donor" evidence="16">
    <location>
        <position position="208"/>
    </location>
</feature>
<protein>
    <recommendedName>
        <fullName evidence="16">UDP-N-acetylenolpyruvoylglucosamine reductase</fullName>
        <ecNumber evidence="16">1.3.1.98</ecNumber>
    </recommendedName>
    <alternativeName>
        <fullName evidence="16">UDP-N-acetylmuramate dehydrogenase</fullName>
    </alternativeName>
</protein>
<dbReference type="Pfam" id="PF01565">
    <property type="entry name" value="FAD_binding_4"/>
    <property type="match status" value="1"/>
</dbReference>
<name>A0ABY4PBL5_9LACO</name>
<dbReference type="Pfam" id="PF02873">
    <property type="entry name" value="MurB_C"/>
    <property type="match status" value="1"/>
</dbReference>
<dbReference type="SUPFAM" id="SSF56176">
    <property type="entry name" value="FAD-binding/transporter-associated domain-like"/>
    <property type="match status" value="1"/>
</dbReference>
<evidence type="ECO:0000256" key="13">
    <source>
        <dbReference type="ARBA" id="ARBA00023306"/>
    </source>
</evidence>
<dbReference type="Gene3D" id="3.90.78.10">
    <property type="entry name" value="UDP-N-acetylenolpyruvoylglucosamine reductase, C-terminal domain"/>
    <property type="match status" value="1"/>
</dbReference>
<keyword evidence="7 16" id="KW-0285">Flavoprotein</keyword>
<sequence>MKYNEPLSHYTFTKTGGPADYLAFPTSEVQLQQLIDLANAYDLPVTTLGNSSNLIIKDGGLRGLVIILLKMNTIKVVDQQIIAQAGAKLIDVTKVASKAGLSGLEFAAGIPGSVGGAAFMNAGAYGGEVAEVITEIQEILPQGQLLTVQGSQLDFSYRHSVVQDNHGSVTKVIFNLHHGDSAIIQSKMDKLNALRQSKQPLEYPSCGSVFKRPTGHFTGPLIIKAGLQGKIIGGAQVSMKHAGFIINLGNATASDYLALIHLIQTTVQQKFGVALETEVRIIGEDQ</sequence>
<dbReference type="InterPro" id="IPR016166">
    <property type="entry name" value="FAD-bd_PCMH"/>
</dbReference>
<reference evidence="18" key="1">
    <citation type="journal article" date="2022" name="Int. J. Syst. Evol. Microbiol.">
        <title>Apilactobacillus apisilvae sp. nov., Nicolia spurrieriana gen. nov. sp. nov., Bombilactobacillus folatiphilus sp. nov. and Bombilactobacillus thymidiniphilus sp. nov., four new lactic acid bacterial isolates from stingless bees Tetragonula carbonaria and Austroplebeia australis.</title>
        <authorList>
            <person name="Oliphant S.A."/>
            <person name="Watson-Haigh N.S."/>
            <person name="Sumby K.M."/>
            <person name="Gardner J."/>
            <person name="Groom S."/>
            <person name="Jiranek V."/>
        </authorList>
    </citation>
    <scope>NUCLEOTIDE SEQUENCE</scope>
    <source>
        <strain evidence="18">SG4_D2</strain>
    </source>
</reference>
<feature type="active site" evidence="16">
    <location>
        <position position="158"/>
    </location>
</feature>
<evidence type="ECO:0000313" key="19">
    <source>
        <dbReference type="Proteomes" id="UP000831495"/>
    </source>
</evidence>
<comment type="catalytic activity">
    <reaction evidence="15 16">
        <text>UDP-N-acetyl-alpha-D-muramate + NADP(+) = UDP-N-acetyl-3-O-(1-carboxyvinyl)-alpha-D-glucosamine + NADPH + H(+)</text>
        <dbReference type="Rhea" id="RHEA:12248"/>
        <dbReference type="ChEBI" id="CHEBI:15378"/>
        <dbReference type="ChEBI" id="CHEBI:57783"/>
        <dbReference type="ChEBI" id="CHEBI:58349"/>
        <dbReference type="ChEBI" id="CHEBI:68483"/>
        <dbReference type="ChEBI" id="CHEBI:70757"/>
        <dbReference type="EC" id="1.3.1.98"/>
    </reaction>
</comment>
<dbReference type="PANTHER" id="PTHR21071">
    <property type="entry name" value="UDP-N-ACETYLENOLPYRUVOYLGLUCOSAMINE REDUCTASE"/>
    <property type="match status" value="1"/>
</dbReference>
<dbReference type="EMBL" id="CP093366">
    <property type="protein sequence ID" value="UQS82911.1"/>
    <property type="molecule type" value="Genomic_DNA"/>
</dbReference>
<dbReference type="InterPro" id="IPR016169">
    <property type="entry name" value="FAD-bd_PCMH_sub2"/>
</dbReference>
<evidence type="ECO:0000256" key="2">
    <source>
        <dbReference type="ARBA" id="ARBA00003921"/>
    </source>
</evidence>
<keyword evidence="5 16" id="KW-0963">Cytoplasm</keyword>
<dbReference type="PROSITE" id="PS51387">
    <property type="entry name" value="FAD_PCMH"/>
    <property type="match status" value="1"/>
</dbReference>
<evidence type="ECO:0000256" key="10">
    <source>
        <dbReference type="ARBA" id="ARBA00022960"/>
    </source>
</evidence>
<dbReference type="InterPro" id="IPR036318">
    <property type="entry name" value="FAD-bd_PCMH-like_sf"/>
</dbReference>
<keyword evidence="9 16" id="KW-0521">NADP</keyword>
<dbReference type="EC" id="1.3.1.98" evidence="16"/>
<dbReference type="SUPFAM" id="SSF56194">
    <property type="entry name" value="Uridine diphospho-N-Acetylenolpyruvylglucosamine reductase, MurB, C-terminal domain"/>
    <property type="match status" value="1"/>
</dbReference>
<dbReference type="Proteomes" id="UP000831495">
    <property type="component" value="Chromosome"/>
</dbReference>
<evidence type="ECO:0000256" key="9">
    <source>
        <dbReference type="ARBA" id="ARBA00022857"/>
    </source>
</evidence>
<dbReference type="HAMAP" id="MF_00037">
    <property type="entry name" value="MurB"/>
    <property type="match status" value="1"/>
</dbReference>
<evidence type="ECO:0000256" key="11">
    <source>
        <dbReference type="ARBA" id="ARBA00022984"/>
    </source>
</evidence>
<proteinExistence type="inferred from homology"/>
<comment type="similarity">
    <text evidence="16">Belongs to the MurB family.</text>
</comment>
<keyword evidence="12 16" id="KW-0560">Oxidoreductase</keyword>
<keyword evidence="13 16" id="KW-0131">Cell cycle</keyword>
<accession>A0ABY4PBL5</accession>
<evidence type="ECO:0000256" key="16">
    <source>
        <dbReference type="HAMAP-Rule" id="MF_00037"/>
    </source>
</evidence>
<evidence type="ECO:0000256" key="15">
    <source>
        <dbReference type="ARBA" id="ARBA00048914"/>
    </source>
</evidence>
<gene>
    <name evidence="16 18" type="primary">murB</name>
    <name evidence="18" type="ORF">MOO45_05455</name>
</gene>
<evidence type="ECO:0000256" key="4">
    <source>
        <dbReference type="ARBA" id="ARBA00004752"/>
    </source>
</evidence>
<evidence type="ECO:0000256" key="7">
    <source>
        <dbReference type="ARBA" id="ARBA00022630"/>
    </source>
</evidence>
<evidence type="ECO:0000313" key="18">
    <source>
        <dbReference type="EMBL" id="UQS82911.1"/>
    </source>
</evidence>
<dbReference type="NCBIfam" id="NF010480">
    <property type="entry name" value="PRK13905.1"/>
    <property type="match status" value="1"/>
</dbReference>
<comment type="subcellular location">
    <subcellularLocation>
        <location evidence="3 16">Cytoplasm</location>
    </subcellularLocation>
</comment>
<evidence type="ECO:0000256" key="1">
    <source>
        <dbReference type="ARBA" id="ARBA00001974"/>
    </source>
</evidence>
<dbReference type="InterPro" id="IPR016167">
    <property type="entry name" value="FAD-bd_PCMH_sub1"/>
</dbReference>
<dbReference type="Gene3D" id="3.30.465.10">
    <property type="match status" value="1"/>
</dbReference>
<evidence type="ECO:0000256" key="8">
    <source>
        <dbReference type="ARBA" id="ARBA00022827"/>
    </source>
</evidence>
<dbReference type="NCBIfam" id="TIGR00179">
    <property type="entry name" value="murB"/>
    <property type="match status" value="1"/>
</dbReference>
<dbReference type="InterPro" id="IPR011601">
    <property type="entry name" value="MurB_C"/>
</dbReference>
<evidence type="ECO:0000256" key="12">
    <source>
        <dbReference type="ARBA" id="ARBA00023002"/>
    </source>
</evidence>
<comment type="cofactor">
    <cofactor evidence="1 16">
        <name>FAD</name>
        <dbReference type="ChEBI" id="CHEBI:57692"/>
    </cofactor>
</comment>
<keyword evidence="6 16" id="KW-0132">Cell division</keyword>
<keyword evidence="10 16" id="KW-0133">Cell shape</keyword>
<evidence type="ECO:0000256" key="3">
    <source>
        <dbReference type="ARBA" id="ARBA00004496"/>
    </source>
</evidence>
<evidence type="ECO:0000259" key="17">
    <source>
        <dbReference type="PROSITE" id="PS51387"/>
    </source>
</evidence>
<evidence type="ECO:0000256" key="14">
    <source>
        <dbReference type="ARBA" id="ARBA00023316"/>
    </source>
</evidence>
<dbReference type="InterPro" id="IPR006094">
    <property type="entry name" value="Oxid_FAD_bind_N"/>
</dbReference>
<dbReference type="Gene3D" id="3.30.43.10">
    <property type="entry name" value="Uridine Diphospho-n-acetylenolpyruvylglucosamine Reductase, domain 2"/>
    <property type="match status" value="1"/>
</dbReference>
<keyword evidence="11 16" id="KW-0573">Peptidoglycan synthesis</keyword>
<evidence type="ECO:0000256" key="5">
    <source>
        <dbReference type="ARBA" id="ARBA00022490"/>
    </source>
</evidence>
<dbReference type="InterPro" id="IPR003170">
    <property type="entry name" value="MurB"/>
</dbReference>
<comment type="function">
    <text evidence="2 16">Cell wall formation.</text>
</comment>
<dbReference type="InterPro" id="IPR036635">
    <property type="entry name" value="MurB_C_sf"/>
</dbReference>
<keyword evidence="8 16" id="KW-0274">FAD</keyword>
<evidence type="ECO:0000256" key="6">
    <source>
        <dbReference type="ARBA" id="ARBA00022618"/>
    </source>
</evidence>
<feature type="domain" description="FAD-binding PCMH-type" evidence="17">
    <location>
        <begin position="14"/>
        <end position="179"/>
    </location>
</feature>
<organism evidence="18 19">
    <name type="scientific">Bombilactobacillus folatiphilus</name>
    <dbReference type="NCBI Taxonomy" id="2923362"/>
    <lineage>
        <taxon>Bacteria</taxon>
        <taxon>Bacillati</taxon>
        <taxon>Bacillota</taxon>
        <taxon>Bacilli</taxon>
        <taxon>Lactobacillales</taxon>
        <taxon>Lactobacillaceae</taxon>
        <taxon>Bombilactobacillus</taxon>
    </lineage>
</organism>
<feature type="active site" evidence="16">
    <location>
        <position position="278"/>
    </location>
</feature>